<name>A0A261ET21_9BIFI</name>
<protein>
    <submittedName>
        <fullName evidence="4">Alpha/beta hydrolase</fullName>
    </submittedName>
</protein>
<proteinExistence type="inferred from homology"/>
<dbReference type="RefSeq" id="WP_094722543.1">
    <property type="nucleotide sequence ID" value="NZ_MWWS01000004.1"/>
</dbReference>
<comment type="similarity">
    <text evidence="1">Belongs to the peptidase S33 family.</text>
</comment>
<dbReference type="PANTHER" id="PTHR43798">
    <property type="entry name" value="MONOACYLGLYCEROL LIPASE"/>
    <property type="match status" value="1"/>
</dbReference>
<dbReference type="InterPro" id="IPR029058">
    <property type="entry name" value="AB_hydrolase_fold"/>
</dbReference>
<gene>
    <name evidence="4" type="ORF">BOCO_0518</name>
</gene>
<dbReference type="OrthoDB" id="27092at2"/>
<sequence length="308" mass="35644">MVTKYHIDTAYINGVDQRYCVLGDNSANPVLLYLHGGPGDTCLPLIERYNINLAQRYNLVVWDQRGAGLSYYPFTANNHPSINTYIEDIHQLTLHLLDRFNQDTIYLIGHSWGSVLGIMFIQAYPELVHHYIGCGQAVDMHAITAEQIAFVRAHTKDADTLTFLDNYNEAIVGQNWVKTLLRLTKLVVKNGGSLYKHSNMNNLIWPFLTCGRYSIHELLNRQKGSMQSITYLWHELMDTNFTDIHHFDLPVAFFEGRYDYHVSSSNAHAWYETINSPKSWHWFEHSGHFPQWEEPDHFIDTLLLTLAE</sequence>
<evidence type="ECO:0000313" key="4">
    <source>
        <dbReference type="EMBL" id="OZG50001.1"/>
    </source>
</evidence>
<evidence type="ECO:0000256" key="2">
    <source>
        <dbReference type="ARBA" id="ARBA00022801"/>
    </source>
</evidence>
<dbReference type="InterPro" id="IPR050266">
    <property type="entry name" value="AB_hydrolase_sf"/>
</dbReference>
<dbReference type="EMBL" id="MWWS01000004">
    <property type="protein sequence ID" value="OZG50001.1"/>
    <property type="molecule type" value="Genomic_DNA"/>
</dbReference>
<dbReference type="InterPro" id="IPR002410">
    <property type="entry name" value="Peptidase_S33"/>
</dbReference>
<comment type="caution">
    <text evidence="4">The sequence shown here is derived from an EMBL/GenBank/DDBJ whole genome shotgun (WGS) entry which is preliminary data.</text>
</comment>
<dbReference type="Pfam" id="PF00561">
    <property type="entry name" value="Abhydrolase_1"/>
    <property type="match status" value="1"/>
</dbReference>
<evidence type="ECO:0000313" key="5">
    <source>
        <dbReference type="Proteomes" id="UP000216004"/>
    </source>
</evidence>
<keyword evidence="5" id="KW-1185">Reference proteome</keyword>
<dbReference type="AlphaFoldDB" id="A0A261ET21"/>
<organism evidence="4 5">
    <name type="scientific">Bombiscardovia coagulans</name>
    <dbReference type="NCBI Taxonomy" id="686666"/>
    <lineage>
        <taxon>Bacteria</taxon>
        <taxon>Bacillati</taxon>
        <taxon>Actinomycetota</taxon>
        <taxon>Actinomycetes</taxon>
        <taxon>Bifidobacteriales</taxon>
        <taxon>Bifidobacteriaceae</taxon>
        <taxon>Bombiscardovia</taxon>
    </lineage>
</organism>
<dbReference type="PRINTS" id="PR00793">
    <property type="entry name" value="PROAMNOPTASE"/>
</dbReference>
<accession>A0A261ET21</accession>
<evidence type="ECO:0000256" key="1">
    <source>
        <dbReference type="ARBA" id="ARBA00010088"/>
    </source>
</evidence>
<reference evidence="4 5" key="1">
    <citation type="journal article" date="2017" name="BMC Genomics">
        <title>Comparative genomic and phylogenomic analyses of the Bifidobacteriaceae family.</title>
        <authorList>
            <person name="Lugli G.A."/>
            <person name="Milani C."/>
            <person name="Turroni F."/>
            <person name="Duranti S."/>
            <person name="Mancabelli L."/>
            <person name="Mangifesta M."/>
            <person name="Ferrario C."/>
            <person name="Modesto M."/>
            <person name="Mattarelli P."/>
            <person name="Jiri K."/>
            <person name="van Sinderen D."/>
            <person name="Ventura M."/>
        </authorList>
    </citation>
    <scope>NUCLEOTIDE SEQUENCE [LARGE SCALE GENOMIC DNA]</scope>
    <source>
        <strain evidence="4 5">DSM 22924</strain>
    </source>
</reference>
<dbReference type="PANTHER" id="PTHR43798:SF33">
    <property type="entry name" value="HYDROLASE, PUTATIVE (AFU_ORTHOLOGUE AFUA_2G14860)-RELATED"/>
    <property type="match status" value="1"/>
</dbReference>
<dbReference type="Proteomes" id="UP000216004">
    <property type="component" value="Unassembled WGS sequence"/>
</dbReference>
<dbReference type="GO" id="GO:0006508">
    <property type="term" value="P:proteolysis"/>
    <property type="evidence" value="ECO:0007669"/>
    <property type="project" value="InterPro"/>
</dbReference>
<dbReference type="GO" id="GO:0004177">
    <property type="term" value="F:aminopeptidase activity"/>
    <property type="evidence" value="ECO:0007669"/>
    <property type="project" value="UniProtKB-EC"/>
</dbReference>
<dbReference type="GO" id="GO:0016020">
    <property type="term" value="C:membrane"/>
    <property type="evidence" value="ECO:0007669"/>
    <property type="project" value="TreeGrafter"/>
</dbReference>
<dbReference type="InterPro" id="IPR000073">
    <property type="entry name" value="AB_hydrolase_1"/>
</dbReference>
<feature type="domain" description="AB hydrolase-1" evidence="3">
    <location>
        <begin position="29"/>
        <end position="295"/>
    </location>
</feature>
<dbReference type="Gene3D" id="3.40.50.1820">
    <property type="entry name" value="alpha/beta hydrolase"/>
    <property type="match status" value="1"/>
</dbReference>
<dbReference type="SUPFAM" id="SSF53474">
    <property type="entry name" value="alpha/beta-Hydrolases"/>
    <property type="match status" value="1"/>
</dbReference>
<keyword evidence="2 4" id="KW-0378">Hydrolase</keyword>
<evidence type="ECO:0000259" key="3">
    <source>
        <dbReference type="Pfam" id="PF00561"/>
    </source>
</evidence>